<gene>
    <name evidence="8" type="ORF">PL75_11500</name>
</gene>
<feature type="transmembrane region" description="Helical" evidence="6">
    <location>
        <begin position="6"/>
        <end position="30"/>
    </location>
</feature>
<dbReference type="GO" id="GO:0005886">
    <property type="term" value="C:plasma membrane"/>
    <property type="evidence" value="ECO:0007669"/>
    <property type="project" value="UniProtKB-SubCell"/>
</dbReference>
<proteinExistence type="predicted"/>
<reference evidence="8 9" key="1">
    <citation type="submission" date="2014-11" db="EMBL/GenBank/DDBJ databases">
        <title>Genome of a novel goose pathogen.</title>
        <authorList>
            <person name="Hansen C.M."/>
            <person name="Hueffer K."/>
            <person name="Choi S.C."/>
        </authorList>
    </citation>
    <scope>NUCLEOTIDE SEQUENCE [LARGE SCALE GENOMIC DNA]</scope>
    <source>
        <strain evidence="8 9">KH1503</strain>
    </source>
</reference>
<evidence type="ECO:0000259" key="7">
    <source>
        <dbReference type="Pfam" id="PF13491"/>
    </source>
</evidence>
<evidence type="ECO:0000256" key="6">
    <source>
        <dbReference type="SAM" id="Phobius"/>
    </source>
</evidence>
<accession>A0A0J1C0N8</accession>
<evidence type="ECO:0000256" key="5">
    <source>
        <dbReference type="ARBA" id="ARBA00023136"/>
    </source>
</evidence>
<name>A0A0J1C0N8_9NEIS</name>
<sequence length="77" mass="8398">INDTLWLFGLAVSVYIALALASFTMAVPAWSRSVPSTEQVRNLGGLFGASLADACYYLFPLSFWWCGIAASIYLSKN</sequence>
<evidence type="ECO:0000256" key="2">
    <source>
        <dbReference type="ARBA" id="ARBA00022475"/>
    </source>
</evidence>
<keyword evidence="3 6" id="KW-0812">Transmembrane</keyword>
<keyword evidence="5 6" id="KW-0472">Membrane</keyword>
<keyword evidence="9" id="KW-1185">Reference proteome</keyword>
<dbReference type="RefSeq" id="WP_047762072.1">
    <property type="nucleotide sequence ID" value="NZ_JTDO01000225.1"/>
</dbReference>
<dbReference type="STRING" id="1470200.PL75_11500"/>
<keyword evidence="2" id="KW-1003">Cell membrane</keyword>
<feature type="transmembrane region" description="Helical" evidence="6">
    <location>
        <begin position="51"/>
        <end position="74"/>
    </location>
</feature>
<feature type="domain" description="DNA translocase FtsK 4TM region" evidence="7">
    <location>
        <begin position="2"/>
        <end position="71"/>
    </location>
</feature>
<protein>
    <recommendedName>
        <fullName evidence="7">DNA translocase FtsK 4TM region domain-containing protein</fullName>
    </recommendedName>
</protein>
<comment type="subcellular location">
    <subcellularLocation>
        <location evidence="1">Cell membrane</location>
        <topology evidence="1">Multi-pass membrane protein</topology>
    </subcellularLocation>
</comment>
<keyword evidence="4 6" id="KW-1133">Transmembrane helix</keyword>
<organism evidence="8 9">
    <name type="scientific">Neisseria arctica</name>
    <dbReference type="NCBI Taxonomy" id="1470200"/>
    <lineage>
        <taxon>Bacteria</taxon>
        <taxon>Pseudomonadati</taxon>
        <taxon>Pseudomonadota</taxon>
        <taxon>Betaproteobacteria</taxon>
        <taxon>Neisseriales</taxon>
        <taxon>Neisseriaceae</taxon>
        <taxon>Neisseria</taxon>
    </lineage>
</organism>
<evidence type="ECO:0000313" key="8">
    <source>
        <dbReference type="EMBL" id="KLT71838.1"/>
    </source>
</evidence>
<feature type="non-terminal residue" evidence="8">
    <location>
        <position position="77"/>
    </location>
</feature>
<evidence type="ECO:0000256" key="1">
    <source>
        <dbReference type="ARBA" id="ARBA00004651"/>
    </source>
</evidence>
<feature type="non-terminal residue" evidence="8">
    <location>
        <position position="1"/>
    </location>
</feature>
<dbReference type="Pfam" id="PF13491">
    <property type="entry name" value="FtsK_4TM"/>
    <property type="match status" value="1"/>
</dbReference>
<comment type="caution">
    <text evidence="8">The sequence shown here is derived from an EMBL/GenBank/DDBJ whole genome shotgun (WGS) entry which is preliminary data.</text>
</comment>
<evidence type="ECO:0000256" key="3">
    <source>
        <dbReference type="ARBA" id="ARBA00022692"/>
    </source>
</evidence>
<dbReference type="EMBL" id="JTDO01000225">
    <property type="protein sequence ID" value="KLT71838.1"/>
    <property type="molecule type" value="Genomic_DNA"/>
</dbReference>
<dbReference type="Proteomes" id="UP000036027">
    <property type="component" value="Unassembled WGS sequence"/>
</dbReference>
<dbReference type="InterPro" id="IPR025199">
    <property type="entry name" value="FtsK_4TM"/>
</dbReference>
<evidence type="ECO:0000256" key="4">
    <source>
        <dbReference type="ARBA" id="ARBA00022989"/>
    </source>
</evidence>
<dbReference type="AlphaFoldDB" id="A0A0J1C0N8"/>
<evidence type="ECO:0000313" key="9">
    <source>
        <dbReference type="Proteomes" id="UP000036027"/>
    </source>
</evidence>